<sequence>MLTLPRPRGRRRRHRQHPPQIWSAPRVSVSHPSKGVTPRACRCHWNSHCHCPLPICRRRCPSSSTSNSARAHVSPDELHARGPQLAGRVEDDVA</sequence>
<dbReference type="AlphaFoldDB" id="A0A383V1Q0"/>
<gene>
    <name evidence="2" type="ORF">BLGHR1_16709</name>
</gene>
<feature type="region of interest" description="Disordered" evidence="1">
    <location>
        <begin position="1"/>
        <end position="35"/>
    </location>
</feature>
<dbReference type="EMBL" id="UNSH01000086">
    <property type="protein sequence ID" value="SZF05906.1"/>
    <property type="molecule type" value="Genomic_DNA"/>
</dbReference>
<organism evidence="2 3">
    <name type="scientific">Blumeria hordei</name>
    <name type="common">Barley powdery mildew</name>
    <name type="synonym">Blumeria graminis f. sp. hordei</name>
    <dbReference type="NCBI Taxonomy" id="2867405"/>
    <lineage>
        <taxon>Eukaryota</taxon>
        <taxon>Fungi</taxon>
        <taxon>Dikarya</taxon>
        <taxon>Ascomycota</taxon>
        <taxon>Pezizomycotina</taxon>
        <taxon>Leotiomycetes</taxon>
        <taxon>Erysiphales</taxon>
        <taxon>Erysiphaceae</taxon>
        <taxon>Blumeria</taxon>
    </lineage>
</organism>
<evidence type="ECO:0000313" key="3">
    <source>
        <dbReference type="Proteomes" id="UP000275772"/>
    </source>
</evidence>
<evidence type="ECO:0000313" key="2">
    <source>
        <dbReference type="EMBL" id="SZF05906.1"/>
    </source>
</evidence>
<dbReference type="Proteomes" id="UP000275772">
    <property type="component" value="Unassembled WGS sequence"/>
</dbReference>
<evidence type="ECO:0000256" key="1">
    <source>
        <dbReference type="SAM" id="MobiDB-lite"/>
    </source>
</evidence>
<proteinExistence type="predicted"/>
<name>A0A383V1Q0_BLUHO</name>
<feature type="region of interest" description="Disordered" evidence="1">
    <location>
        <begin position="60"/>
        <end position="94"/>
    </location>
</feature>
<reference evidence="2 3" key="1">
    <citation type="submission" date="2017-11" db="EMBL/GenBank/DDBJ databases">
        <authorList>
            <person name="Kracher B."/>
        </authorList>
    </citation>
    <scope>NUCLEOTIDE SEQUENCE [LARGE SCALE GENOMIC DNA]</scope>
    <source>
        <strain evidence="2 3">RACE1</strain>
    </source>
</reference>
<protein>
    <submittedName>
        <fullName evidence="2">Uncharacterized protein</fullName>
    </submittedName>
</protein>
<feature type="compositionally biased region" description="Basic residues" evidence="1">
    <location>
        <begin position="7"/>
        <end position="17"/>
    </location>
</feature>
<dbReference type="VEuPathDB" id="FungiDB:BLGHR1_16709"/>
<accession>A0A383V1Q0</accession>